<evidence type="ECO:0000256" key="1">
    <source>
        <dbReference type="SAM" id="MobiDB-lite"/>
    </source>
</evidence>
<keyword evidence="2" id="KW-0812">Transmembrane</keyword>
<accession>A0ABR4PTD7</accession>
<dbReference type="Proteomes" id="UP001629113">
    <property type="component" value="Unassembled WGS sequence"/>
</dbReference>
<keyword evidence="2" id="KW-0472">Membrane</keyword>
<evidence type="ECO:0000256" key="2">
    <source>
        <dbReference type="SAM" id="Phobius"/>
    </source>
</evidence>
<feature type="compositionally biased region" description="Polar residues" evidence="1">
    <location>
        <begin position="382"/>
        <end position="400"/>
    </location>
</feature>
<proteinExistence type="predicted"/>
<evidence type="ECO:0000313" key="3">
    <source>
        <dbReference type="EMBL" id="KAL3426627.1"/>
    </source>
</evidence>
<feature type="transmembrane region" description="Helical" evidence="2">
    <location>
        <begin position="25"/>
        <end position="50"/>
    </location>
</feature>
<dbReference type="EMBL" id="JBFCZG010000001">
    <property type="protein sequence ID" value="KAL3426627.1"/>
    <property type="molecule type" value="Genomic_DNA"/>
</dbReference>
<protein>
    <submittedName>
        <fullName evidence="3">Uncharacterized protein</fullName>
    </submittedName>
</protein>
<feature type="region of interest" description="Disordered" evidence="1">
    <location>
        <begin position="532"/>
        <end position="637"/>
    </location>
</feature>
<organism evidence="3 4">
    <name type="scientific">Phlyctema vagabunda</name>
    <dbReference type="NCBI Taxonomy" id="108571"/>
    <lineage>
        <taxon>Eukaryota</taxon>
        <taxon>Fungi</taxon>
        <taxon>Dikarya</taxon>
        <taxon>Ascomycota</taxon>
        <taxon>Pezizomycotina</taxon>
        <taxon>Leotiomycetes</taxon>
        <taxon>Helotiales</taxon>
        <taxon>Dermateaceae</taxon>
        <taxon>Phlyctema</taxon>
    </lineage>
</organism>
<sequence length="637" mass="69954">MNIFDSIVSYIFYCLEPIESAQTAAIVGVILPVALLLFAALVLGVCDWVAPVDTDTAPITPASEIIDMAGLTLPTVIPDEDLETWVAAFNDMANDKIIRIPKDFTNYVNNEWHFSMRKVPHLIELPNSPDEDVIFVYNHDCLRGIAVGRRAAPFPSLHWTADWVAKQLMALFLDQIWKYPYVVPSVLRTNEAIFGSLVARAFAKMLVREDKCTVQTADPNENNTADEAWTEYCRDNFKAVKGIVRDVSDGRWIRGPCGEAKPLNRFSVDTSFTKVGRTGPSRSSMHTTSHIVELLPDGSLDGTYLSYVEPDDLTSNAAATTSKPRIKLKLNYSGGRNQSQEPTHPPRREEQVIDLVRELSPDYAAPKDSLSVDAEARDTGEGTRTQNPASLTQPGESMTEFTFREPGSRRAASPNNLAGPRGEGATTPTRTSAPTHPRSRRFISDSTHPVEQDVKAVPELSDGSTTSGRSTEADLSELVHALNRSLNETSISSDTSVLKYTPDRMKLGRARSGANLVLAAALENWLNTRDLAGTSADTEPPSKREKRTRFIDSPADTSPSGTEERASRVEAAVNNEAGSGCVTPRASTPPKYENSPIEDGEWLDVTTPPQLAPARLGPRKKQATRKLAEPQRKRKKS</sequence>
<name>A0ABR4PTD7_9HELO</name>
<keyword evidence="4" id="KW-1185">Reference proteome</keyword>
<feature type="region of interest" description="Disordered" evidence="1">
    <location>
        <begin position="361"/>
        <end position="472"/>
    </location>
</feature>
<feature type="region of interest" description="Disordered" evidence="1">
    <location>
        <begin position="325"/>
        <end position="348"/>
    </location>
</feature>
<evidence type="ECO:0000313" key="4">
    <source>
        <dbReference type="Proteomes" id="UP001629113"/>
    </source>
</evidence>
<keyword evidence="2" id="KW-1133">Transmembrane helix</keyword>
<gene>
    <name evidence="3" type="ORF">PVAG01_00136</name>
</gene>
<comment type="caution">
    <text evidence="3">The sequence shown here is derived from an EMBL/GenBank/DDBJ whole genome shotgun (WGS) entry which is preliminary data.</text>
</comment>
<reference evidence="3 4" key="1">
    <citation type="submission" date="2024-06" db="EMBL/GenBank/DDBJ databases">
        <title>Complete genome of Phlyctema vagabunda strain 19-DSS-EL-015.</title>
        <authorList>
            <person name="Fiorenzani C."/>
        </authorList>
    </citation>
    <scope>NUCLEOTIDE SEQUENCE [LARGE SCALE GENOMIC DNA]</scope>
    <source>
        <strain evidence="3 4">19-DSS-EL-015</strain>
    </source>
</reference>